<dbReference type="AlphaFoldDB" id="A0A6P2C8W8"/>
<protein>
    <submittedName>
        <fullName evidence="6">Spermidine/putrescine ABC transporter substrate-binding protein</fullName>
    </submittedName>
</protein>
<evidence type="ECO:0000256" key="5">
    <source>
        <dbReference type="SAM" id="SignalP"/>
    </source>
</evidence>
<evidence type="ECO:0000256" key="2">
    <source>
        <dbReference type="ARBA" id="ARBA00022448"/>
    </source>
</evidence>
<evidence type="ECO:0000313" key="7">
    <source>
        <dbReference type="Proteomes" id="UP000460272"/>
    </source>
</evidence>
<evidence type="ECO:0000256" key="1">
    <source>
        <dbReference type="ARBA" id="ARBA00004418"/>
    </source>
</evidence>
<keyword evidence="4" id="KW-0574">Periplasm</keyword>
<dbReference type="PROSITE" id="PS51257">
    <property type="entry name" value="PROKAR_LIPOPROTEIN"/>
    <property type="match status" value="1"/>
</dbReference>
<proteinExistence type="predicted"/>
<dbReference type="PANTHER" id="PTHR30222">
    <property type="entry name" value="SPERMIDINE/PUTRESCINE-BINDING PERIPLASMIC PROTEIN"/>
    <property type="match status" value="1"/>
</dbReference>
<evidence type="ECO:0000256" key="3">
    <source>
        <dbReference type="ARBA" id="ARBA00022729"/>
    </source>
</evidence>
<dbReference type="InterPro" id="IPR006059">
    <property type="entry name" value="SBP"/>
</dbReference>
<keyword evidence="3 5" id="KW-0732">Signal</keyword>
<keyword evidence="2" id="KW-0813">Transport</keyword>
<dbReference type="InterPro" id="IPR001188">
    <property type="entry name" value="Sperm_putr-bd"/>
</dbReference>
<dbReference type="Pfam" id="PF13416">
    <property type="entry name" value="SBP_bac_8"/>
    <property type="match status" value="1"/>
</dbReference>
<gene>
    <name evidence="6" type="ORF">EAS64_05575</name>
</gene>
<dbReference type="PROSITE" id="PS51318">
    <property type="entry name" value="TAT"/>
    <property type="match status" value="1"/>
</dbReference>
<dbReference type="CDD" id="cd13590">
    <property type="entry name" value="PBP2_PotD_PotF_like"/>
    <property type="match status" value="1"/>
</dbReference>
<name>A0A6P2C8W8_9ACTN</name>
<dbReference type="PANTHER" id="PTHR30222:SF17">
    <property type="entry name" value="SPERMIDINE_PUTRESCINE-BINDING PERIPLASMIC PROTEIN"/>
    <property type="match status" value="1"/>
</dbReference>
<dbReference type="OrthoDB" id="9769319at2"/>
<dbReference type="Gene3D" id="3.40.190.10">
    <property type="entry name" value="Periplasmic binding protein-like II"/>
    <property type="match status" value="2"/>
</dbReference>
<dbReference type="Proteomes" id="UP000460272">
    <property type="component" value="Unassembled WGS sequence"/>
</dbReference>
<dbReference type="EMBL" id="RPFW01000001">
    <property type="protein sequence ID" value="TVZ07467.1"/>
    <property type="molecule type" value="Genomic_DNA"/>
</dbReference>
<evidence type="ECO:0000256" key="4">
    <source>
        <dbReference type="ARBA" id="ARBA00022764"/>
    </source>
</evidence>
<evidence type="ECO:0000313" key="6">
    <source>
        <dbReference type="EMBL" id="TVZ07467.1"/>
    </source>
</evidence>
<organism evidence="6 7">
    <name type="scientific">Trebonia kvetii</name>
    <dbReference type="NCBI Taxonomy" id="2480626"/>
    <lineage>
        <taxon>Bacteria</taxon>
        <taxon>Bacillati</taxon>
        <taxon>Actinomycetota</taxon>
        <taxon>Actinomycetes</taxon>
        <taxon>Streptosporangiales</taxon>
        <taxon>Treboniaceae</taxon>
        <taxon>Trebonia</taxon>
    </lineage>
</organism>
<reference evidence="6 7" key="1">
    <citation type="submission" date="2018-11" db="EMBL/GenBank/DDBJ databases">
        <title>Trebonia kvetii gen.nov., sp.nov., a novel acidophilic actinobacterium, and proposal of the new actinobacterial family Treboniaceae fam. nov.</title>
        <authorList>
            <person name="Rapoport D."/>
            <person name="Sagova-Mareckova M."/>
            <person name="Sedlacek I."/>
            <person name="Provaznik J."/>
            <person name="Kralova S."/>
            <person name="Pavlinic D."/>
            <person name="Benes V."/>
            <person name="Kopecky J."/>
        </authorList>
    </citation>
    <scope>NUCLEOTIDE SEQUENCE [LARGE SCALE GENOMIC DNA]</scope>
    <source>
        <strain evidence="6 7">15Tr583</strain>
    </source>
</reference>
<feature type="chain" id="PRO_5039443913" evidence="5">
    <location>
        <begin position="29"/>
        <end position="402"/>
    </location>
</feature>
<comment type="caution">
    <text evidence="6">The sequence shown here is derived from an EMBL/GenBank/DDBJ whole genome shotgun (WGS) entry which is preliminary data.</text>
</comment>
<dbReference type="PRINTS" id="PR00909">
    <property type="entry name" value="SPERMDNBNDNG"/>
</dbReference>
<feature type="signal peptide" evidence="5">
    <location>
        <begin position="1"/>
        <end position="28"/>
    </location>
</feature>
<comment type="subcellular location">
    <subcellularLocation>
        <location evidence="1">Periplasm</location>
    </subcellularLocation>
</comment>
<accession>A0A6P2C8W8</accession>
<dbReference type="GO" id="GO:0019808">
    <property type="term" value="F:polyamine binding"/>
    <property type="evidence" value="ECO:0007669"/>
    <property type="project" value="InterPro"/>
</dbReference>
<dbReference type="InterPro" id="IPR006311">
    <property type="entry name" value="TAT_signal"/>
</dbReference>
<keyword evidence="7" id="KW-1185">Reference proteome</keyword>
<dbReference type="GO" id="GO:0015846">
    <property type="term" value="P:polyamine transport"/>
    <property type="evidence" value="ECO:0007669"/>
    <property type="project" value="InterPro"/>
</dbReference>
<sequence>MSRRGLIKLGGAAAAGLALSGCAIPGLAKIITPDEAKAQAKDFWPKQKATGQLNFANWASYIDPNHETLKLFTKATGIAVNYQEVIEDDNSFFAKIDPILRSGQYSGYDLMVITDGFEFTDLVELQEVIPLDHGMMPNFKKYALSKFMQETFDPGNLYSVPWASGITGIAWNTKYIKEPVTSISELWNPKYAGKIGMMQDPQELANFGLFRAGIDPDKSTLKDWNTAAAVLDKQRNDGLVRAYYDQSYLNALSRGDVWITMAWSGDIFQQNQSTGNNDLAFVVPAEGGNIWTDNMMIPKLAQNPVSAMKMIDWFYRPEIATMLTENVQYISSNSAVPTLMKQDSQRKKGANGQDQATLQALVDSPLVFPPASVLSRTRNYVTPVDPKTAQTFKNIFNAITEA</sequence>
<dbReference type="GO" id="GO:0042597">
    <property type="term" value="C:periplasmic space"/>
    <property type="evidence" value="ECO:0007669"/>
    <property type="project" value="UniProtKB-SubCell"/>
</dbReference>
<dbReference type="SUPFAM" id="SSF53850">
    <property type="entry name" value="Periplasmic binding protein-like II"/>
    <property type="match status" value="1"/>
</dbReference>